<evidence type="ECO:0000256" key="1">
    <source>
        <dbReference type="ARBA" id="ARBA00010641"/>
    </source>
</evidence>
<feature type="domain" description="RNA polymerase sigma factor 70 region 4 type 2" evidence="6">
    <location>
        <begin position="143"/>
        <end position="191"/>
    </location>
</feature>
<evidence type="ECO:0000313" key="7">
    <source>
        <dbReference type="EMBL" id="RMB11877.1"/>
    </source>
</evidence>
<dbReference type="InterPro" id="IPR007627">
    <property type="entry name" value="RNA_pol_sigma70_r2"/>
</dbReference>
<evidence type="ECO:0000256" key="2">
    <source>
        <dbReference type="ARBA" id="ARBA00023015"/>
    </source>
</evidence>
<name>A0A3M0CSI1_9PROT</name>
<dbReference type="GO" id="GO:0016987">
    <property type="term" value="F:sigma factor activity"/>
    <property type="evidence" value="ECO:0007669"/>
    <property type="project" value="UniProtKB-KW"/>
</dbReference>
<dbReference type="InParanoid" id="A0A3M0CSI1"/>
<dbReference type="Pfam" id="PF04542">
    <property type="entry name" value="Sigma70_r2"/>
    <property type="match status" value="1"/>
</dbReference>
<evidence type="ECO:0000259" key="6">
    <source>
        <dbReference type="Pfam" id="PF08281"/>
    </source>
</evidence>
<dbReference type="InterPro" id="IPR039425">
    <property type="entry name" value="RNA_pol_sigma-70-like"/>
</dbReference>
<dbReference type="Pfam" id="PF08281">
    <property type="entry name" value="Sigma70_r4_2"/>
    <property type="match status" value="1"/>
</dbReference>
<keyword evidence="2" id="KW-0805">Transcription regulation</keyword>
<feature type="domain" description="RNA polymerase sigma-70 region 2" evidence="5">
    <location>
        <begin position="43"/>
        <end position="109"/>
    </location>
</feature>
<dbReference type="EMBL" id="REFR01000009">
    <property type="protein sequence ID" value="RMB11877.1"/>
    <property type="molecule type" value="Genomic_DNA"/>
</dbReference>
<dbReference type="FunCoup" id="A0A3M0CSI1">
    <property type="interactions" value="117"/>
</dbReference>
<evidence type="ECO:0000313" key="8">
    <source>
        <dbReference type="Proteomes" id="UP000271227"/>
    </source>
</evidence>
<dbReference type="RefSeq" id="WP_121937109.1">
    <property type="nucleotide sequence ID" value="NZ_REFR01000009.1"/>
</dbReference>
<gene>
    <name evidence="7" type="ORF">BXY39_0364</name>
</gene>
<dbReference type="SUPFAM" id="SSF88946">
    <property type="entry name" value="Sigma2 domain of RNA polymerase sigma factors"/>
    <property type="match status" value="1"/>
</dbReference>
<keyword evidence="3" id="KW-0731">Sigma factor</keyword>
<dbReference type="InterPro" id="IPR013325">
    <property type="entry name" value="RNA_pol_sigma_r2"/>
</dbReference>
<dbReference type="PANTHER" id="PTHR43133:SF63">
    <property type="entry name" value="RNA POLYMERASE SIGMA FACTOR FECI-RELATED"/>
    <property type="match status" value="1"/>
</dbReference>
<dbReference type="GO" id="GO:0006352">
    <property type="term" value="P:DNA-templated transcription initiation"/>
    <property type="evidence" value="ECO:0007669"/>
    <property type="project" value="InterPro"/>
</dbReference>
<sequence length="208" mass="23739">MRDIPPGTATGDDGVDAEKCSSLSAVTSASRARLKSNDDIEDLYKEHSSYLIASLRRMFGNGPPDPEDVAQQAFEKLMLRPDRSDIRDLRAFLWRTARNTFLNGLDRENTRTRHDFEVENLFFPSRGDNSTPEAVLEVKAELNAINQALRRMPEKRRHAFLLHKVEGLSVSDVARRLKISRTPTQKHITRAAHDIEIYLAERLRGRTK</sequence>
<dbReference type="NCBIfam" id="TIGR02937">
    <property type="entry name" value="sigma70-ECF"/>
    <property type="match status" value="1"/>
</dbReference>
<dbReference type="SUPFAM" id="SSF88659">
    <property type="entry name" value="Sigma3 and sigma4 domains of RNA polymerase sigma factors"/>
    <property type="match status" value="1"/>
</dbReference>
<keyword evidence="4" id="KW-0804">Transcription</keyword>
<keyword evidence="8" id="KW-1185">Reference proteome</keyword>
<dbReference type="GO" id="GO:0003677">
    <property type="term" value="F:DNA binding"/>
    <property type="evidence" value="ECO:0007669"/>
    <property type="project" value="InterPro"/>
</dbReference>
<accession>A0A3M0CSI1</accession>
<dbReference type="InterPro" id="IPR014284">
    <property type="entry name" value="RNA_pol_sigma-70_dom"/>
</dbReference>
<organism evidence="7 8">
    <name type="scientific">Eilatimonas milleporae</name>
    <dbReference type="NCBI Taxonomy" id="911205"/>
    <lineage>
        <taxon>Bacteria</taxon>
        <taxon>Pseudomonadati</taxon>
        <taxon>Pseudomonadota</taxon>
        <taxon>Alphaproteobacteria</taxon>
        <taxon>Kordiimonadales</taxon>
        <taxon>Kordiimonadaceae</taxon>
        <taxon>Eilatimonas</taxon>
    </lineage>
</organism>
<protein>
    <submittedName>
        <fullName evidence="7">RNA polymerase sigma-70 factor (ECF subfamily)</fullName>
    </submittedName>
</protein>
<dbReference type="InterPro" id="IPR036388">
    <property type="entry name" value="WH-like_DNA-bd_sf"/>
</dbReference>
<dbReference type="Gene3D" id="1.10.10.10">
    <property type="entry name" value="Winged helix-like DNA-binding domain superfamily/Winged helix DNA-binding domain"/>
    <property type="match status" value="1"/>
</dbReference>
<evidence type="ECO:0000256" key="4">
    <source>
        <dbReference type="ARBA" id="ARBA00023163"/>
    </source>
</evidence>
<comment type="similarity">
    <text evidence="1">Belongs to the sigma-70 factor family. ECF subfamily.</text>
</comment>
<dbReference type="InterPro" id="IPR013249">
    <property type="entry name" value="RNA_pol_sigma70_r4_t2"/>
</dbReference>
<evidence type="ECO:0000259" key="5">
    <source>
        <dbReference type="Pfam" id="PF04542"/>
    </source>
</evidence>
<dbReference type="PANTHER" id="PTHR43133">
    <property type="entry name" value="RNA POLYMERASE ECF-TYPE SIGMA FACTO"/>
    <property type="match status" value="1"/>
</dbReference>
<dbReference type="Proteomes" id="UP000271227">
    <property type="component" value="Unassembled WGS sequence"/>
</dbReference>
<evidence type="ECO:0000256" key="3">
    <source>
        <dbReference type="ARBA" id="ARBA00023082"/>
    </source>
</evidence>
<reference evidence="7 8" key="1">
    <citation type="submission" date="2018-10" db="EMBL/GenBank/DDBJ databases">
        <title>Genomic Encyclopedia of Archaeal and Bacterial Type Strains, Phase II (KMG-II): from individual species to whole genera.</title>
        <authorList>
            <person name="Goeker M."/>
        </authorList>
    </citation>
    <scope>NUCLEOTIDE SEQUENCE [LARGE SCALE GENOMIC DNA]</scope>
    <source>
        <strain evidence="7 8">DSM 25217</strain>
    </source>
</reference>
<dbReference type="AlphaFoldDB" id="A0A3M0CSI1"/>
<proteinExistence type="inferred from homology"/>
<comment type="caution">
    <text evidence="7">The sequence shown here is derived from an EMBL/GenBank/DDBJ whole genome shotgun (WGS) entry which is preliminary data.</text>
</comment>
<dbReference type="Gene3D" id="1.10.1740.10">
    <property type="match status" value="1"/>
</dbReference>
<dbReference type="InterPro" id="IPR013324">
    <property type="entry name" value="RNA_pol_sigma_r3/r4-like"/>
</dbReference>
<dbReference type="OrthoDB" id="7620544at2"/>